<evidence type="ECO:0000256" key="4">
    <source>
        <dbReference type="SAM" id="MobiDB-lite"/>
    </source>
</evidence>
<keyword evidence="2" id="KW-0809">Transit peptide</keyword>
<evidence type="ECO:0000256" key="3">
    <source>
        <dbReference type="PROSITE-ProRule" id="PRU00708"/>
    </source>
</evidence>
<protein>
    <submittedName>
        <fullName evidence="5">Pentatricopeptide repeat-containing protein ELI1, chloroplastic</fullName>
    </submittedName>
</protein>
<keyword evidence="1" id="KW-0677">Repeat</keyword>
<reference evidence="5 6" key="1">
    <citation type="journal article" date="2016" name="DNA Res.">
        <title>The draft genome of MD-2 pineapple using hybrid error correction of long reads.</title>
        <authorList>
            <person name="Redwan R.M."/>
            <person name="Saidin A."/>
            <person name="Kumar S.V."/>
        </authorList>
    </citation>
    <scope>NUCLEOTIDE SEQUENCE [LARGE SCALE GENOMIC DNA]</scope>
    <source>
        <strain evidence="6">cv. MD2</strain>
        <tissue evidence="5">Leaf</tissue>
    </source>
</reference>
<dbReference type="NCBIfam" id="TIGR00756">
    <property type="entry name" value="PPR"/>
    <property type="match status" value="5"/>
</dbReference>
<evidence type="ECO:0000256" key="1">
    <source>
        <dbReference type="ARBA" id="ARBA00022737"/>
    </source>
</evidence>
<evidence type="ECO:0000256" key="2">
    <source>
        <dbReference type="ARBA" id="ARBA00022946"/>
    </source>
</evidence>
<accession>A0A199W0D3</accession>
<gene>
    <name evidence="5" type="ORF">ACMD2_14976</name>
</gene>
<dbReference type="PANTHER" id="PTHR47926">
    <property type="entry name" value="PENTATRICOPEPTIDE REPEAT-CONTAINING PROTEIN"/>
    <property type="match status" value="1"/>
</dbReference>
<dbReference type="InterPro" id="IPR002885">
    <property type="entry name" value="PPR_rpt"/>
</dbReference>
<organism evidence="5 6">
    <name type="scientific">Ananas comosus</name>
    <name type="common">Pineapple</name>
    <name type="synonym">Ananas ananas</name>
    <dbReference type="NCBI Taxonomy" id="4615"/>
    <lineage>
        <taxon>Eukaryota</taxon>
        <taxon>Viridiplantae</taxon>
        <taxon>Streptophyta</taxon>
        <taxon>Embryophyta</taxon>
        <taxon>Tracheophyta</taxon>
        <taxon>Spermatophyta</taxon>
        <taxon>Magnoliopsida</taxon>
        <taxon>Liliopsida</taxon>
        <taxon>Poales</taxon>
        <taxon>Bromeliaceae</taxon>
        <taxon>Bromelioideae</taxon>
        <taxon>Ananas</taxon>
    </lineage>
</organism>
<dbReference type="PROSITE" id="PS51375">
    <property type="entry name" value="PPR"/>
    <property type="match status" value="3"/>
</dbReference>
<dbReference type="Proteomes" id="UP000092600">
    <property type="component" value="Unassembled WGS sequence"/>
</dbReference>
<feature type="repeat" description="PPR" evidence="3">
    <location>
        <begin position="160"/>
        <end position="194"/>
    </location>
</feature>
<sequence>MARWNDDRPFAPERPPPPTTTFEWNSILRRSPPREALALYAQWMTRLPLGRGLGGAKPNKFTFTFLLRASRCVPRAVPLLHAHLTKLSLLLPDPFLRSSLISAYAYARPSPSSSLLLRLFALPPHAAHDPVLRTSLLSALARCGRPDDARRAFDDMPRPTPVSWAALVSAYARAGRPADALAALGRARRAGAPPTEAALVSALSAAAALGALAEGERAHRDAVARGHPLSPALGTALLDMYAKCGRVGAARRVFDEMPARDGAAWTAMVAALAAHGRGAEALGLFEEMVRRGVRPDRVAYVGALHACSHAGLVGEARALLERMRAAHGIEPGPEHYGCVVDALGRAGRVEAAWELVRAMPVEPDERVLKALLSASCDRGFAPCAEWAAERLTRAGTASVASAYVMLGNMYAAMGRWDESARARKMMRFCGVPKSPGWSSVD</sequence>
<dbReference type="GO" id="GO:0009451">
    <property type="term" value="P:RNA modification"/>
    <property type="evidence" value="ECO:0007669"/>
    <property type="project" value="InterPro"/>
</dbReference>
<feature type="region of interest" description="Disordered" evidence="4">
    <location>
        <begin position="1"/>
        <end position="24"/>
    </location>
</feature>
<evidence type="ECO:0000313" key="6">
    <source>
        <dbReference type="Proteomes" id="UP000092600"/>
    </source>
</evidence>
<dbReference type="GO" id="GO:0003723">
    <property type="term" value="F:RNA binding"/>
    <property type="evidence" value="ECO:0007669"/>
    <property type="project" value="InterPro"/>
</dbReference>
<feature type="compositionally biased region" description="Basic and acidic residues" evidence="4">
    <location>
        <begin position="1"/>
        <end position="11"/>
    </location>
</feature>
<dbReference type="PANTHER" id="PTHR47926:SF464">
    <property type="entry name" value="DYW DOMAIN-CONTAINING PROTEIN"/>
    <property type="match status" value="1"/>
</dbReference>
<dbReference type="Gene3D" id="1.25.40.10">
    <property type="entry name" value="Tetratricopeptide repeat domain"/>
    <property type="match status" value="2"/>
</dbReference>
<evidence type="ECO:0000313" key="5">
    <source>
        <dbReference type="EMBL" id="OAY82698.1"/>
    </source>
</evidence>
<dbReference type="Pfam" id="PF01535">
    <property type="entry name" value="PPR"/>
    <property type="match status" value="4"/>
</dbReference>
<dbReference type="InterPro" id="IPR011990">
    <property type="entry name" value="TPR-like_helical_dom_sf"/>
</dbReference>
<dbReference type="Pfam" id="PF13041">
    <property type="entry name" value="PPR_2"/>
    <property type="match status" value="1"/>
</dbReference>
<feature type="repeat" description="PPR" evidence="3">
    <location>
        <begin position="261"/>
        <end position="295"/>
    </location>
</feature>
<dbReference type="Pfam" id="PF20431">
    <property type="entry name" value="E_motif"/>
    <property type="match status" value="1"/>
</dbReference>
<dbReference type="FunFam" id="1.25.40.10:FF:000090">
    <property type="entry name" value="Pentatricopeptide repeat-containing protein, chloroplastic"/>
    <property type="match status" value="1"/>
</dbReference>
<feature type="repeat" description="PPR" evidence="3">
    <location>
        <begin position="129"/>
        <end position="159"/>
    </location>
</feature>
<dbReference type="InterPro" id="IPR046848">
    <property type="entry name" value="E_motif"/>
</dbReference>
<dbReference type="SUPFAM" id="SSF48452">
    <property type="entry name" value="TPR-like"/>
    <property type="match status" value="1"/>
</dbReference>
<dbReference type="AlphaFoldDB" id="A0A199W0D3"/>
<name>A0A199W0D3_ANACO</name>
<proteinExistence type="predicted"/>
<dbReference type="EMBL" id="LSRQ01000446">
    <property type="protein sequence ID" value="OAY82698.1"/>
    <property type="molecule type" value="Genomic_DNA"/>
</dbReference>
<dbReference type="InterPro" id="IPR046960">
    <property type="entry name" value="PPR_At4g14850-like_plant"/>
</dbReference>
<comment type="caution">
    <text evidence="5">The sequence shown here is derived from an EMBL/GenBank/DDBJ whole genome shotgun (WGS) entry which is preliminary data.</text>
</comment>